<accession>A0ABX2E4C7</accession>
<reference evidence="1 2" key="1">
    <citation type="journal article" date="2015" name="Int. J. Syst. Evol. Microbiol.">
        <title>Winogradskyella litoriviva sp. nov., isolated from coastal seawater.</title>
        <authorList>
            <person name="Nedashkovskaya O.I."/>
            <person name="Kukhlevskiy A.D."/>
            <person name="Zhukova N.V."/>
            <person name="Kim S.J."/>
            <person name="Rhee S.K."/>
            <person name="Mikhailov V.V."/>
        </authorList>
    </citation>
    <scope>NUCLEOTIDE SEQUENCE [LARGE SCALE GENOMIC DNA]</scope>
    <source>
        <strain evidence="1 2">KMM6491</strain>
    </source>
</reference>
<proteinExistence type="predicted"/>
<name>A0ABX2E4C7_9FLAO</name>
<evidence type="ECO:0000313" key="2">
    <source>
        <dbReference type="Proteomes" id="UP000805085"/>
    </source>
</evidence>
<dbReference type="PROSITE" id="PS51257">
    <property type="entry name" value="PROKAR_LIPOPROTEIN"/>
    <property type="match status" value="1"/>
</dbReference>
<gene>
    <name evidence="1" type="ORF">HNV10_04920</name>
</gene>
<dbReference type="EMBL" id="JABRWQ010000002">
    <property type="protein sequence ID" value="NRD22571.1"/>
    <property type="molecule type" value="Genomic_DNA"/>
</dbReference>
<comment type="caution">
    <text evidence="1">The sequence shown here is derived from an EMBL/GenBank/DDBJ whole genome shotgun (WGS) entry which is preliminary data.</text>
</comment>
<evidence type="ECO:0000313" key="1">
    <source>
        <dbReference type="EMBL" id="NRD22571.1"/>
    </source>
</evidence>
<dbReference type="Proteomes" id="UP000805085">
    <property type="component" value="Unassembled WGS sequence"/>
</dbReference>
<sequence>MGKFILPIFFYFFFSCGNEQKREIPLFDGHIYLLKTGELEINKTQVEVNASNELKNIFNKKDLVLFKAIKHKDYNTYLYIDLDTLPVNKNTYRTKTIANNTIVLYQHMVDSLSEITEITLLKNDKFKNRFSKDSLTLNRFIISIESDDQNK</sequence>
<organism evidence="1 2">
    <name type="scientific">Winogradskyella litoriviva</name>
    <dbReference type="NCBI Taxonomy" id="1220182"/>
    <lineage>
        <taxon>Bacteria</taxon>
        <taxon>Pseudomonadati</taxon>
        <taxon>Bacteroidota</taxon>
        <taxon>Flavobacteriia</taxon>
        <taxon>Flavobacteriales</taxon>
        <taxon>Flavobacteriaceae</taxon>
        <taxon>Winogradskyella</taxon>
    </lineage>
</organism>
<keyword evidence="2" id="KW-1185">Reference proteome</keyword>
<dbReference type="RefSeq" id="WP_173300242.1">
    <property type="nucleotide sequence ID" value="NZ_JABRWQ010000002.1"/>
</dbReference>
<evidence type="ECO:0008006" key="3">
    <source>
        <dbReference type="Google" id="ProtNLM"/>
    </source>
</evidence>
<protein>
    <recommendedName>
        <fullName evidence="3">Lipoprotein</fullName>
    </recommendedName>
</protein>